<dbReference type="PROSITE" id="PS51257">
    <property type="entry name" value="PROKAR_LIPOPROTEIN"/>
    <property type="match status" value="1"/>
</dbReference>
<feature type="domain" description="SusD-like N-terminal" evidence="7">
    <location>
        <begin position="26"/>
        <end position="228"/>
    </location>
</feature>
<protein>
    <submittedName>
        <fullName evidence="8">RagB/SusD family nutrient uptake outer membrane protein</fullName>
    </submittedName>
</protein>
<feature type="domain" description="RagB/SusD" evidence="6">
    <location>
        <begin position="339"/>
        <end position="424"/>
    </location>
</feature>
<accession>A0A4U0H983</accession>
<keyword evidence="3" id="KW-0732">Signal</keyword>
<evidence type="ECO:0000256" key="1">
    <source>
        <dbReference type="ARBA" id="ARBA00004442"/>
    </source>
</evidence>
<organism evidence="8 9">
    <name type="scientific">Sphingobacterium alkalisoli</name>
    <dbReference type="NCBI Taxonomy" id="1874115"/>
    <lineage>
        <taxon>Bacteria</taxon>
        <taxon>Pseudomonadati</taxon>
        <taxon>Bacteroidota</taxon>
        <taxon>Sphingobacteriia</taxon>
        <taxon>Sphingobacteriales</taxon>
        <taxon>Sphingobacteriaceae</taxon>
        <taxon>Sphingobacterium</taxon>
    </lineage>
</organism>
<evidence type="ECO:0000313" key="8">
    <source>
        <dbReference type="EMBL" id="TJY68391.1"/>
    </source>
</evidence>
<evidence type="ECO:0000259" key="6">
    <source>
        <dbReference type="Pfam" id="PF07980"/>
    </source>
</evidence>
<dbReference type="RefSeq" id="WP_136819256.1">
    <property type="nucleotide sequence ID" value="NZ_BMJX01000001.1"/>
</dbReference>
<dbReference type="InterPro" id="IPR011990">
    <property type="entry name" value="TPR-like_helical_dom_sf"/>
</dbReference>
<dbReference type="OrthoDB" id="653598at2"/>
<reference evidence="8 9" key="1">
    <citation type="submission" date="2019-04" db="EMBL/GenBank/DDBJ databases">
        <title>Sphingobacterium olei sp. nov., isolated from oil-contaminated soil.</title>
        <authorList>
            <person name="Liu B."/>
        </authorList>
    </citation>
    <scope>NUCLEOTIDE SEQUENCE [LARGE SCALE GENOMIC DNA]</scope>
    <source>
        <strain evidence="8 9">Y3L14</strain>
    </source>
</reference>
<keyword evidence="5" id="KW-0998">Cell outer membrane</keyword>
<evidence type="ECO:0000256" key="4">
    <source>
        <dbReference type="ARBA" id="ARBA00023136"/>
    </source>
</evidence>
<dbReference type="InterPro" id="IPR033985">
    <property type="entry name" value="SusD-like_N"/>
</dbReference>
<keyword evidence="9" id="KW-1185">Reference proteome</keyword>
<evidence type="ECO:0000313" key="9">
    <source>
        <dbReference type="Proteomes" id="UP000309872"/>
    </source>
</evidence>
<gene>
    <name evidence="8" type="ORF">FAZ19_03810</name>
</gene>
<evidence type="ECO:0000256" key="5">
    <source>
        <dbReference type="ARBA" id="ARBA00023237"/>
    </source>
</evidence>
<dbReference type="SUPFAM" id="SSF48452">
    <property type="entry name" value="TPR-like"/>
    <property type="match status" value="1"/>
</dbReference>
<name>A0A4U0H983_9SPHI</name>
<dbReference type="Pfam" id="PF07980">
    <property type="entry name" value="SusD_RagB"/>
    <property type="match status" value="1"/>
</dbReference>
<dbReference type="Pfam" id="PF14322">
    <property type="entry name" value="SusD-like_3"/>
    <property type="match status" value="1"/>
</dbReference>
<dbReference type="GO" id="GO:0009279">
    <property type="term" value="C:cell outer membrane"/>
    <property type="evidence" value="ECO:0007669"/>
    <property type="project" value="UniProtKB-SubCell"/>
</dbReference>
<dbReference type="Proteomes" id="UP000309872">
    <property type="component" value="Unassembled WGS sequence"/>
</dbReference>
<dbReference type="Gene3D" id="1.25.40.390">
    <property type="match status" value="1"/>
</dbReference>
<keyword evidence="4" id="KW-0472">Membrane</keyword>
<sequence>MKLLNKIKYYVLGIICTMTATGCEEFLDQRISHSSKVASSLSDLQALLDAENFINLGGYPFLLEVGTDDYQMDHNSLGNLTAFDQSTYKFIWTDLYPPVYLGVWVNSYKPISISNIVMESLEKMGQTESAAGRNIRGQALFHRAFGHFMLAQVFCLPYDKDGTNAGLGIPLRHSSDANINSQRSTIKETYDDILKDMNEAVVLLNETNGYLSRPNTASAYAALSRIYLAMELYDESERAATACLARQNTLIDLNTIDLGANYPYNAMNVETIFFACGSGSSLLSPSRGSVVSTELYNLFEPGDLRLQSYFRSEGDNGYSFKGNYMGFGSGTIFSGLTTSEVLLNRAECYARGRESAKARADLNRLLINRIDKASFKPVDEDDTDVLLKLILDERRKELINRSIRWLDLRRLNKDERFKKTIVRTLVDQGVSKEYKLLPNSESYVFKIPKDVIDITGMHQN</sequence>
<evidence type="ECO:0000256" key="2">
    <source>
        <dbReference type="ARBA" id="ARBA00006275"/>
    </source>
</evidence>
<comment type="similarity">
    <text evidence="2">Belongs to the SusD family.</text>
</comment>
<proteinExistence type="inferred from homology"/>
<evidence type="ECO:0000259" key="7">
    <source>
        <dbReference type="Pfam" id="PF14322"/>
    </source>
</evidence>
<evidence type="ECO:0000256" key="3">
    <source>
        <dbReference type="ARBA" id="ARBA00022729"/>
    </source>
</evidence>
<dbReference type="InterPro" id="IPR012944">
    <property type="entry name" value="SusD_RagB_dom"/>
</dbReference>
<comment type="subcellular location">
    <subcellularLocation>
        <location evidence="1">Cell outer membrane</location>
    </subcellularLocation>
</comment>
<dbReference type="AlphaFoldDB" id="A0A4U0H983"/>
<dbReference type="EMBL" id="SUKA01000001">
    <property type="protein sequence ID" value="TJY68391.1"/>
    <property type="molecule type" value="Genomic_DNA"/>
</dbReference>
<comment type="caution">
    <text evidence="8">The sequence shown here is derived from an EMBL/GenBank/DDBJ whole genome shotgun (WGS) entry which is preliminary data.</text>
</comment>